<dbReference type="InterPro" id="IPR000594">
    <property type="entry name" value="ThiF_NAD_FAD-bd"/>
</dbReference>
<dbReference type="RefSeq" id="WP_210332361.1">
    <property type="nucleotide sequence ID" value="NZ_BAAAVL010000002.1"/>
</dbReference>
<evidence type="ECO:0000313" key="2">
    <source>
        <dbReference type="EMBL" id="MBE1507736.1"/>
    </source>
</evidence>
<name>A0ABR9IX04_RHIVS</name>
<evidence type="ECO:0000313" key="3">
    <source>
        <dbReference type="Proteomes" id="UP000620262"/>
    </source>
</evidence>
<protein>
    <recommendedName>
        <fullName evidence="1">THIF-type NAD/FAD binding fold domain-containing protein</fullName>
    </recommendedName>
</protein>
<dbReference type="Proteomes" id="UP000620262">
    <property type="component" value="Unassembled WGS sequence"/>
</dbReference>
<dbReference type="InterPro" id="IPR035985">
    <property type="entry name" value="Ubiquitin-activating_enz"/>
</dbReference>
<dbReference type="SUPFAM" id="SSF69572">
    <property type="entry name" value="Activating enzymes of the ubiquitin-like proteins"/>
    <property type="match status" value="1"/>
</dbReference>
<organism evidence="2 3">
    <name type="scientific">Rhizobium viscosum</name>
    <name type="common">Arthrobacter viscosus</name>
    <dbReference type="NCBI Taxonomy" id="1673"/>
    <lineage>
        <taxon>Bacteria</taxon>
        <taxon>Pseudomonadati</taxon>
        <taxon>Pseudomonadota</taxon>
        <taxon>Alphaproteobacteria</taxon>
        <taxon>Hyphomicrobiales</taxon>
        <taxon>Rhizobiaceae</taxon>
        <taxon>Rhizobium/Agrobacterium group</taxon>
        <taxon>Rhizobium</taxon>
    </lineage>
</organism>
<sequence>MVNYRSKRLSAAASAPVVLPNFFAHSLGRGGRGALFTGICADAAEEQSPNVTRAAFGVSLRASDIPAENEYISATIDNPRLREIDFVIIGCGGLGSQISIQLAALGARHFLLMDAGRIDKNNLSDLGWATEVDLGCLKTDRLASYLASRFSAKVFALPEFAGGVSALRLIADYADNPFVVLAGDDSRPAQEFLTACRASHAGLPPCLNADSFAARCIEGPLAASRLPSADDDAFFANLAVSKITQECLSKGWAPWGRRWVLELKSDHAELRSFSKTLRM</sequence>
<evidence type="ECO:0000259" key="1">
    <source>
        <dbReference type="Pfam" id="PF00899"/>
    </source>
</evidence>
<dbReference type="EMBL" id="JADBEC010000002">
    <property type="protein sequence ID" value="MBE1507736.1"/>
    <property type="molecule type" value="Genomic_DNA"/>
</dbReference>
<comment type="caution">
    <text evidence="2">The sequence shown here is derived from an EMBL/GenBank/DDBJ whole genome shotgun (WGS) entry which is preliminary data.</text>
</comment>
<gene>
    <name evidence="2" type="ORF">H4W29_004981</name>
</gene>
<feature type="domain" description="THIF-type NAD/FAD binding fold" evidence="1">
    <location>
        <begin position="80"/>
        <end position="195"/>
    </location>
</feature>
<keyword evidence="3" id="KW-1185">Reference proteome</keyword>
<reference evidence="2 3" key="1">
    <citation type="submission" date="2020-10" db="EMBL/GenBank/DDBJ databases">
        <title>Sequencing the genomes of 1000 actinobacteria strains.</title>
        <authorList>
            <person name="Klenk H.-P."/>
        </authorList>
    </citation>
    <scope>NUCLEOTIDE SEQUENCE [LARGE SCALE GENOMIC DNA]</scope>
    <source>
        <strain evidence="2 3">DSM 7307</strain>
    </source>
</reference>
<dbReference type="Pfam" id="PF00899">
    <property type="entry name" value="ThiF"/>
    <property type="match status" value="1"/>
</dbReference>
<dbReference type="Gene3D" id="3.40.50.720">
    <property type="entry name" value="NAD(P)-binding Rossmann-like Domain"/>
    <property type="match status" value="1"/>
</dbReference>
<proteinExistence type="predicted"/>
<accession>A0ABR9IX04</accession>